<dbReference type="EMBL" id="UOFQ01000099">
    <property type="protein sequence ID" value="VAW88500.1"/>
    <property type="molecule type" value="Genomic_DNA"/>
</dbReference>
<dbReference type="GO" id="GO:0043953">
    <property type="term" value="P:protein transport by the Tat complex"/>
    <property type="evidence" value="ECO:0007669"/>
    <property type="project" value="InterPro"/>
</dbReference>
<evidence type="ECO:0000256" key="1">
    <source>
        <dbReference type="ARBA" id="ARBA00004162"/>
    </source>
</evidence>
<dbReference type="Pfam" id="PF02416">
    <property type="entry name" value="TatA_B_E"/>
    <property type="match status" value="1"/>
</dbReference>
<dbReference type="AlphaFoldDB" id="A0A3B0ZHE4"/>
<keyword evidence="2" id="KW-0813">Transport</keyword>
<protein>
    <submittedName>
        <fullName evidence="11">Twin-arginine translocation protein TatA</fullName>
    </submittedName>
</protein>
<keyword evidence="7" id="KW-0811">Translocation</keyword>
<sequence length="91" mass="9846">MGGISIWQLLIVLVIVLLLFGTKKLRGMGNDLGGAVKGFRESVSDGKDADKDKDDLKADPLPEELAHKDANRVIDGEATQAEAKEKDKDKV</sequence>
<feature type="region of interest" description="Disordered" evidence="9">
    <location>
        <begin position="35"/>
        <end position="62"/>
    </location>
</feature>
<evidence type="ECO:0000256" key="8">
    <source>
        <dbReference type="ARBA" id="ARBA00023136"/>
    </source>
</evidence>
<keyword evidence="4 10" id="KW-0812">Transmembrane</keyword>
<evidence type="ECO:0000313" key="11">
    <source>
        <dbReference type="EMBL" id="VAW88500.1"/>
    </source>
</evidence>
<accession>A0A3B0ZHE4</accession>
<dbReference type="InterPro" id="IPR003369">
    <property type="entry name" value="TatA/B/E"/>
</dbReference>
<dbReference type="PANTHER" id="PTHR42982:SF1">
    <property type="entry name" value="SEC-INDEPENDENT PROTEIN TRANSLOCASE PROTEIN TATA"/>
    <property type="match status" value="1"/>
</dbReference>
<dbReference type="NCBIfam" id="NF002813">
    <property type="entry name" value="PRK02958.1"/>
    <property type="match status" value="1"/>
</dbReference>
<reference evidence="11" key="1">
    <citation type="submission" date="2018-06" db="EMBL/GenBank/DDBJ databases">
        <authorList>
            <person name="Zhirakovskaya E."/>
        </authorList>
    </citation>
    <scope>NUCLEOTIDE SEQUENCE</scope>
</reference>
<evidence type="ECO:0000256" key="10">
    <source>
        <dbReference type="SAM" id="Phobius"/>
    </source>
</evidence>
<comment type="subcellular location">
    <subcellularLocation>
        <location evidence="1">Cell membrane</location>
        <topology evidence="1">Single-pass membrane protein</topology>
    </subcellularLocation>
</comment>
<organism evidence="11">
    <name type="scientific">hydrothermal vent metagenome</name>
    <dbReference type="NCBI Taxonomy" id="652676"/>
    <lineage>
        <taxon>unclassified sequences</taxon>
        <taxon>metagenomes</taxon>
        <taxon>ecological metagenomes</taxon>
    </lineage>
</organism>
<evidence type="ECO:0000256" key="4">
    <source>
        <dbReference type="ARBA" id="ARBA00022692"/>
    </source>
</evidence>
<proteinExistence type="inferred from homology"/>
<dbReference type="NCBIfam" id="TIGR01411">
    <property type="entry name" value="tatAE"/>
    <property type="match status" value="1"/>
</dbReference>
<evidence type="ECO:0000256" key="3">
    <source>
        <dbReference type="ARBA" id="ARBA00022475"/>
    </source>
</evidence>
<dbReference type="InterPro" id="IPR006312">
    <property type="entry name" value="TatA/E"/>
</dbReference>
<feature type="compositionally biased region" description="Basic and acidic residues" evidence="9">
    <location>
        <begin position="38"/>
        <end position="62"/>
    </location>
</feature>
<keyword evidence="3" id="KW-1003">Cell membrane</keyword>
<dbReference type="GO" id="GO:0005886">
    <property type="term" value="C:plasma membrane"/>
    <property type="evidence" value="ECO:0007669"/>
    <property type="project" value="UniProtKB-SubCell"/>
</dbReference>
<dbReference type="HAMAP" id="MF_00236">
    <property type="entry name" value="TatA_E"/>
    <property type="match status" value="1"/>
</dbReference>
<evidence type="ECO:0000256" key="5">
    <source>
        <dbReference type="ARBA" id="ARBA00022927"/>
    </source>
</evidence>
<evidence type="ECO:0000256" key="6">
    <source>
        <dbReference type="ARBA" id="ARBA00022989"/>
    </source>
</evidence>
<gene>
    <name evidence="11" type="ORF">MNBD_GAMMA17-650</name>
</gene>
<name>A0A3B0ZHE4_9ZZZZ</name>
<evidence type="ECO:0000256" key="2">
    <source>
        <dbReference type="ARBA" id="ARBA00022448"/>
    </source>
</evidence>
<evidence type="ECO:0000256" key="7">
    <source>
        <dbReference type="ARBA" id="ARBA00023010"/>
    </source>
</evidence>
<feature type="transmembrane region" description="Helical" evidence="10">
    <location>
        <begin position="6"/>
        <end position="22"/>
    </location>
</feature>
<evidence type="ECO:0000256" key="9">
    <source>
        <dbReference type="SAM" id="MobiDB-lite"/>
    </source>
</evidence>
<keyword evidence="8 10" id="KW-0472">Membrane</keyword>
<dbReference type="PANTHER" id="PTHR42982">
    <property type="entry name" value="SEC-INDEPENDENT PROTEIN TRANSLOCASE PROTEIN TATA"/>
    <property type="match status" value="1"/>
</dbReference>
<dbReference type="Gene3D" id="1.20.5.3310">
    <property type="match status" value="1"/>
</dbReference>
<keyword evidence="5" id="KW-0653">Protein transport</keyword>
<keyword evidence="6 10" id="KW-1133">Transmembrane helix</keyword>